<proteinExistence type="predicted"/>
<dbReference type="AlphaFoldDB" id="A0A5D0RE90"/>
<comment type="caution">
    <text evidence="2">The sequence shown here is derived from an EMBL/GenBank/DDBJ whole genome shotgun (WGS) entry which is preliminary data.</text>
</comment>
<dbReference type="PANTHER" id="PTHR48079:SF6">
    <property type="entry name" value="NAD(P)-BINDING DOMAIN-CONTAINING PROTEIN-RELATED"/>
    <property type="match status" value="1"/>
</dbReference>
<name>A0A5D0RE90_9FLAO</name>
<dbReference type="OrthoDB" id="596910at2"/>
<dbReference type="EMBL" id="VSKK01000001">
    <property type="protein sequence ID" value="TYB79018.1"/>
    <property type="molecule type" value="Genomic_DNA"/>
</dbReference>
<keyword evidence="3" id="KW-1185">Reference proteome</keyword>
<dbReference type="Proteomes" id="UP000323720">
    <property type="component" value="Unassembled WGS sequence"/>
</dbReference>
<dbReference type="InterPro" id="IPR013120">
    <property type="entry name" value="FAR_NAD-bd"/>
</dbReference>
<accession>A0A5D0RE90</accession>
<dbReference type="Pfam" id="PF07993">
    <property type="entry name" value="NAD_binding_4"/>
    <property type="match status" value="1"/>
</dbReference>
<evidence type="ECO:0000313" key="3">
    <source>
        <dbReference type="Proteomes" id="UP000323720"/>
    </source>
</evidence>
<protein>
    <submittedName>
        <fullName evidence="2">NAD-dependent epimerase/dehydratase family protein</fullName>
    </submittedName>
</protein>
<dbReference type="SUPFAM" id="SSF51735">
    <property type="entry name" value="NAD(P)-binding Rossmann-fold domains"/>
    <property type="match status" value="1"/>
</dbReference>
<organism evidence="2 3">
    <name type="scientific">Bizionia myxarmorum</name>
    <dbReference type="NCBI Taxonomy" id="291186"/>
    <lineage>
        <taxon>Bacteria</taxon>
        <taxon>Pseudomonadati</taxon>
        <taxon>Bacteroidota</taxon>
        <taxon>Flavobacteriia</taxon>
        <taxon>Flavobacteriales</taxon>
        <taxon>Flavobacteriaceae</taxon>
        <taxon>Bizionia</taxon>
    </lineage>
</organism>
<gene>
    <name evidence="2" type="ORF">ES674_04365</name>
</gene>
<dbReference type="GO" id="GO:0005737">
    <property type="term" value="C:cytoplasm"/>
    <property type="evidence" value="ECO:0007669"/>
    <property type="project" value="TreeGrafter"/>
</dbReference>
<feature type="domain" description="Thioester reductase (TE)" evidence="1">
    <location>
        <begin position="4"/>
        <end position="203"/>
    </location>
</feature>
<dbReference type="PANTHER" id="PTHR48079">
    <property type="entry name" value="PROTEIN YEEZ"/>
    <property type="match status" value="1"/>
</dbReference>
<dbReference type="InterPro" id="IPR051783">
    <property type="entry name" value="NAD(P)-dependent_oxidoreduct"/>
</dbReference>
<evidence type="ECO:0000259" key="1">
    <source>
        <dbReference type="Pfam" id="PF07993"/>
    </source>
</evidence>
<sequence>MILVTGGTGLVGSHLLYELLTANKTVKAIYRTEEKQAIVKRIFSYYTEDYLALFNKIEWVEADLLNIPQLIEAFENVDYVYHCAAMISFDPKDYHKLRKTNIEGTANIVNLCISNSIKKLCYVSSVATISDSEKSKHVNEETDWNSEKDNNVYAITKYGAEIEVWRGTQEGLNAVIVNPGVIIGPGLWHEGTGGIFTQIYKGLSFYTKGHVASVYVKDVTVGMMRLMESSITNERFIMVGEHVTYKRFLGLIAENLQKKPPHIEAGFWILSMAWRLDWLKNLLTGRPRKLMKPMIASSQSTTIYDNEKIKDQLNFEFTPIEKSAKQTAKMFLRDNQNLRNPS</sequence>
<evidence type="ECO:0000313" key="2">
    <source>
        <dbReference type="EMBL" id="TYB79018.1"/>
    </source>
</evidence>
<dbReference type="RefSeq" id="WP_148402754.1">
    <property type="nucleotide sequence ID" value="NZ_VSKK01000001.1"/>
</dbReference>
<dbReference type="GO" id="GO:0004029">
    <property type="term" value="F:aldehyde dehydrogenase (NAD+) activity"/>
    <property type="evidence" value="ECO:0007669"/>
    <property type="project" value="TreeGrafter"/>
</dbReference>
<reference evidence="2 3" key="1">
    <citation type="submission" date="2019-08" db="EMBL/GenBank/DDBJ databases">
        <title>Genomes of Antarctic Bizionia species.</title>
        <authorList>
            <person name="Bowman J.P."/>
        </authorList>
    </citation>
    <scope>NUCLEOTIDE SEQUENCE [LARGE SCALE GENOMIC DNA]</scope>
    <source>
        <strain evidence="2 3">ADA-4</strain>
    </source>
</reference>
<dbReference type="Gene3D" id="3.40.50.720">
    <property type="entry name" value="NAD(P)-binding Rossmann-like Domain"/>
    <property type="match status" value="1"/>
</dbReference>
<dbReference type="InterPro" id="IPR036291">
    <property type="entry name" value="NAD(P)-bd_dom_sf"/>
</dbReference>